<dbReference type="RefSeq" id="WP_104206766.1">
    <property type="nucleotide sequence ID" value="NZ_PHHC01000081.1"/>
</dbReference>
<evidence type="ECO:0008006" key="3">
    <source>
        <dbReference type="Google" id="ProtNLM"/>
    </source>
</evidence>
<proteinExistence type="predicted"/>
<name>A0A2S5R912_9PROT</name>
<dbReference type="Gene3D" id="1.10.287.130">
    <property type="match status" value="1"/>
</dbReference>
<dbReference type="AlphaFoldDB" id="A0A2S5R912"/>
<protein>
    <recommendedName>
        <fullName evidence="3">Histidine phosphotransferase ChpT C-terminal domain-containing protein</fullName>
    </recommendedName>
</protein>
<organism evidence="1 2">
    <name type="scientific">Holospora curviuscula</name>
    <dbReference type="NCBI Taxonomy" id="1082868"/>
    <lineage>
        <taxon>Bacteria</taxon>
        <taxon>Pseudomonadati</taxon>
        <taxon>Pseudomonadota</taxon>
        <taxon>Alphaproteobacteria</taxon>
        <taxon>Holosporales</taxon>
        <taxon>Holosporaceae</taxon>
        <taxon>Holospora</taxon>
    </lineage>
</organism>
<dbReference type="OrthoDB" id="9803702at2"/>
<dbReference type="Proteomes" id="UP000239425">
    <property type="component" value="Unassembled WGS sequence"/>
</dbReference>
<accession>A0A2S5R912</accession>
<reference evidence="1 2" key="1">
    <citation type="submission" date="2017-11" db="EMBL/GenBank/DDBJ databases">
        <title>Comparative genomic analysis of Holospora spp., intranuclear symbionts of paramecia.</title>
        <authorList>
            <person name="Garushyants S.K."/>
            <person name="Beliavskaya A."/>
            <person name="Malko D.B."/>
            <person name="Logacheva M.D."/>
            <person name="Rautian M.S."/>
            <person name="Gelfand M.S."/>
        </authorList>
    </citation>
    <scope>NUCLEOTIDE SEQUENCE [LARGE SCALE GENOMIC DNA]</scope>
    <source>
        <strain evidence="2">02AZ16</strain>
    </source>
</reference>
<evidence type="ECO:0000313" key="2">
    <source>
        <dbReference type="Proteomes" id="UP000239425"/>
    </source>
</evidence>
<keyword evidence="2" id="KW-1185">Reference proteome</keyword>
<sequence>MFSVSEVSGLVAQIIHDLISPFSAISAGIEMTPSPGDEVWPLILRSKQQLAELLEIFRDFFGSEALSVHQTKMLLKRMFRDRFTCVMPSDALIEVYPRIGLGICFWLVRQAISKKGSIEIHNTPKHIIFSLTNTTVLPTCHQDLVLMQGHHPNSGTEYYAYFVYTLLQEAYLQIHIARSTQGLVLHLKSRDEN</sequence>
<gene>
    <name evidence="1" type="ORF">HCUR_00730</name>
</gene>
<evidence type="ECO:0000313" key="1">
    <source>
        <dbReference type="EMBL" id="PPE03811.1"/>
    </source>
</evidence>
<comment type="caution">
    <text evidence="1">The sequence shown here is derived from an EMBL/GenBank/DDBJ whole genome shotgun (WGS) entry which is preliminary data.</text>
</comment>
<dbReference type="EMBL" id="PHHC01000081">
    <property type="protein sequence ID" value="PPE03811.1"/>
    <property type="molecule type" value="Genomic_DNA"/>
</dbReference>